<dbReference type="OrthoDB" id="10057873at2759"/>
<organism evidence="2 3">
    <name type="scientific">Synaphobranchus kaupii</name>
    <name type="common">Kaup's arrowtooth eel</name>
    <dbReference type="NCBI Taxonomy" id="118154"/>
    <lineage>
        <taxon>Eukaryota</taxon>
        <taxon>Metazoa</taxon>
        <taxon>Chordata</taxon>
        <taxon>Craniata</taxon>
        <taxon>Vertebrata</taxon>
        <taxon>Euteleostomi</taxon>
        <taxon>Actinopterygii</taxon>
        <taxon>Neopterygii</taxon>
        <taxon>Teleostei</taxon>
        <taxon>Anguilliformes</taxon>
        <taxon>Synaphobranchidae</taxon>
        <taxon>Synaphobranchus</taxon>
    </lineage>
</organism>
<dbReference type="InterPro" id="IPR012337">
    <property type="entry name" value="RNaseH-like_sf"/>
</dbReference>
<dbReference type="InterPro" id="IPR052035">
    <property type="entry name" value="ZnF_BED_domain_contain"/>
</dbReference>
<feature type="compositionally biased region" description="Polar residues" evidence="1">
    <location>
        <begin position="244"/>
        <end position="258"/>
    </location>
</feature>
<evidence type="ECO:0000256" key="1">
    <source>
        <dbReference type="SAM" id="MobiDB-lite"/>
    </source>
</evidence>
<dbReference type="AlphaFoldDB" id="A0A9Q1E7X1"/>
<accession>A0A9Q1E7X1</accession>
<keyword evidence="3" id="KW-1185">Reference proteome</keyword>
<dbReference type="PANTHER" id="PTHR46481">
    <property type="entry name" value="ZINC FINGER BED DOMAIN-CONTAINING PROTEIN 4"/>
    <property type="match status" value="1"/>
</dbReference>
<gene>
    <name evidence="2" type="ORF">SKAU_G00411690</name>
</gene>
<feature type="region of interest" description="Disordered" evidence="1">
    <location>
        <begin position="233"/>
        <end position="258"/>
    </location>
</feature>
<protein>
    <submittedName>
        <fullName evidence="2">Uncharacterized protein</fullName>
    </submittedName>
</protein>
<evidence type="ECO:0000313" key="2">
    <source>
        <dbReference type="EMBL" id="KAJ8333850.1"/>
    </source>
</evidence>
<reference evidence="2" key="1">
    <citation type="journal article" date="2023" name="Science">
        <title>Genome structures resolve the early diversification of teleost fishes.</title>
        <authorList>
            <person name="Parey E."/>
            <person name="Louis A."/>
            <person name="Montfort J."/>
            <person name="Bouchez O."/>
            <person name="Roques C."/>
            <person name="Iampietro C."/>
            <person name="Lluch J."/>
            <person name="Castinel A."/>
            <person name="Donnadieu C."/>
            <person name="Desvignes T."/>
            <person name="Floi Bucao C."/>
            <person name="Jouanno E."/>
            <person name="Wen M."/>
            <person name="Mejri S."/>
            <person name="Dirks R."/>
            <person name="Jansen H."/>
            <person name="Henkel C."/>
            <person name="Chen W.J."/>
            <person name="Zahm M."/>
            <person name="Cabau C."/>
            <person name="Klopp C."/>
            <person name="Thompson A.W."/>
            <person name="Robinson-Rechavi M."/>
            <person name="Braasch I."/>
            <person name="Lecointre G."/>
            <person name="Bobe J."/>
            <person name="Postlethwait J.H."/>
            <person name="Berthelot C."/>
            <person name="Roest Crollius H."/>
            <person name="Guiguen Y."/>
        </authorList>
    </citation>
    <scope>NUCLEOTIDE SEQUENCE</scope>
    <source>
        <strain evidence="2">WJC10195</strain>
    </source>
</reference>
<proteinExistence type="predicted"/>
<evidence type="ECO:0000313" key="3">
    <source>
        <dbReference type="Proteomes" id="UP001152622"/>
    </source>
</evidence>
<dbReference type="Proteomes" id="UP001152622">
    <property type="component" value="Chromosome 22"/>
</dbReference>
<comment type="caution">
    <text evidence="2">The sequence shown here is derived from an EMBL/GenBank/DDBJ whole genome shotgun (WGS) entry which is preliminary data.</text>
</comment>
<dbReference type="PANTHER" id="PTHR46481:SF4">
    <property type="entry name" value="ZINC FINGER BED DOMAIN-CONTAINING PROTEIN 4"/>
    <property type="match status" value="1"/>
</dbReference>
<name>A0A9Q1E7X1_SYNKA</name>
<dbReference type="EMBL" id="JAINUF010000022">
    <property type="protein sequence ID" value="KAJ8333850.1"/>
    <property type="molecule type" value="Genomic_DNA"/>
</dbReference>
<dbReference type="SUPFAM" id="SSF53098">
    <property type="entry name" value="Ribonuclease H-like"/>
    <property type="match status" value="1"/>
</dbReference>
<feature type="region of interest" description="Disordered" evidence="1">
    <location>
        <begin position="60"/>
        <end position="80"/>
    </location>
</feature>
<sequence length="258" mass="28232">MHYLTCIGYFIEAIADCMDRTLETWGITKDKVLLIVTDNGSNIVKAVKLLRRDADPDQQQASASISYDDLADSESNSDTGGGGKLCALDMLKRLLETKLALNEVLEELQMDTLLTSNWTRLENIMKLLEPFAVHTDQLQTDSQSLSDVIHSLLNLEAHLQSTGVEKKMALLKLLIQRFASILDPASDRLDPTPAGACLMDPSVSLALQPPEMQPMKKAAESFIVKQTAKYSCRTAGQQEDDGTQAPTTAGNATSGFQK</sequence>